<proteinExistence type="predicted"/>
<organism evidence="1 2">
    <name type="scientific">Pseudomonas laurentiana</name>
    <dbReference type="NCBI Taxonomy" id="2364649"/>
    <lineage>
        <taxon>Bacteria</taxon>
        <taxon>Pseudomonadati</taxon>
        <taxon>Pseudomonadota</taxon>
        <taxon>Gammaproteobacteria</taxon>
        <taxon>Pseudomonadales</taxon>
        <taxon>Pseudomonadaceae</taxon>
        <taxon>Pseudomonas</taxon>
    </lineage>
</organism>
<sequence length="63" mass="6860">MSCLSALLFFYWVTTACLRRHTHDVDDQASLIPFADDPAVARRVEQAIGKTVPATAPPAAFKA</sequence>
<dbReference type="Proteomes" id="UP000471751">
    <property type="component" value="Unassembled WGS sequence"/>
</dbReference>
<protein>
    <submittedName>
        <fullName evidence="1">Cbb3-type cytochrome c oxidase subunit 3</fullName>
    </submittedName>
</protein>
<evidence type="ECO:0000313" key="2">
    <source>
        <dbReference type="Proteomes" id="UP000471751"/>
    </source>
</evidence>
<reference evidence="1 2" key="1">
    <citation type="submission" date="2020-02" db="EMBL/GenBank/DDBJ databases">
        <title>Broccoli isolated Pseudomonas sp.</title>
        <authorList>
            <person name="Fujikawa T."/>
            <person name="Sawada H."/>
        </authorList>
    </citation>
    <scope>NUCLEOTIDE SEQUENCE [LARGE SCALE GENOMIC DNA]</scope>
    <source>
        <strain evidence="1 2">JCM 32154</strain>
    </source>
</reference>
<accession>A0A6I5RV12</accession>
<name>A0A6I5RV12_9PSED</name>
<dbReference type="EMBL" id="JAAHBT010000258">
    <property type="protein sequence ID" value="NES11490.1"/>
    <property type="molecule type" value="Genomic_DNA"/>
</dbReference>
<dbReference type="AlphaFoldDB" id="A0A6I5RV12"/>
<keyword evidence="2" id="KW-1185">Reference proteome</keyword>
<comment type="caution">
    <text evidence="1">The sequence shown here is derived from an EMBL/GenBank/DDBJ whole genome shotgun (WGS) entry which is preliminary data.</text>
</comment>
<evidence type="ECO:0000313" key="1">
    <source>
        <dbReference type="EMBL" id="NES11490.1"/>
    </source>
</evidence>
<gene>
    <name evidence="1" type="ORF">G3O07_19810</name>
</gene>